<dbReference type="SMART" id="SM00823">
    <property type="entry name" value="PKS_PP"/>
    <property type="match status" value="1"/>
</dbReference>
<sequence length="1537" mass="163648">MSVVRSSLAHAAPSELQAESASESAAPAKDGEGIGPFLADLAQRGIALRAEDGRLKCAGPDAALTAEITAAIRSRKSEILAHLAAAPRPGALIARNDSAPPLSAAQQRLWFLERLRPGTTVNHMVFVFEADGVLDHDALCAALQRVAARHAVLRTLIRDVGGEPQQTVVSDIEIPVLRHDRRGGAKSETRLHDLAAAEAARPFDLSREPPLRLARYDLGEQHALLVFTLHHIAADGGSIDRISAEFSAFYTEAVGGPPAALAPLAVQYGDVAAAEAERLSGADAERLRAFWRDHLGTPPQVTRLPADFSRPAIQDHAGAKHRIEIPADLAAALRGVAREAGATPFAALFTLFAILVARHTGQDDPVIGTPVEGRQAAGTDHLVGLFVNPLPIRPRLVPEHGFSANLARVQATLWQAIAHGDLPFEALVADLQPERDTGASPLFQLKFQFDPARPATTTLPGVTLRRLPIDDRLARHDLSLDLRDDGARIVGEMEYATALFRAETIAALARRFLNLIAATVADPARPVADLPMLGTDETARLAGWNDTARSFDPQVPIHALIAARAAADPSAIALVHDDGTTVHETTYGEFDRQAGRLARRLLSLGAGPDSVVAIALERSPAMVVAWLAVLKAGAAYLPLDPAHPAERIGYMLADSGARLVVSRRGLALPGDLPRLDIDMEAGNDAEPAESLPDVHPDQLAYVIYTSGSTGRPKGVAVAHRGLVNLTLDKIRVCDVHPGDRVLQFFSFGFDASIPELVMSLAAGAGLVLARAEDLLPGPGLARLLVRHRVTHVTMTPSALVALPPGRFPDLRLVLVGGEAPSPDLVASWSPGRSFVNAYGPTETTVNASMVACGNGLPAEPTLWPAANKQLHVLDERMELLPPGVPGELFIGGTGLARGYLGRPDLTAERFLPDPFAPPGTAGTLYRTGDRALRLDDGRIRLLGRIDHQVKIRGHRIEPGEVEAVLAGHPDVAAAAVIVRADAGRDPRLVAYAVARDAASRPATSAMRSWLGERLPRFMVPDALVWRDRLPLTVNGKLDTAALPAPDLSSRTAGRLPEGATQTALSGLFSDLLGVPQVCADDDFFELGGHSLLATRLVAAALDRFGIELSVLDLFTGPSVAALAARIDARLAGTATATPGAVDTAWAADVRLDAAIRPADVLRPHAGLREVFMTGATGFVGAWLLRELLADGTAVVHCLTRTGGLDRLREVLSGYGLWREDFTRRLHPVAGDLALPGLGLADETRAALLSSVDAVIHNGAEVNHLLPYDRLRATNVEGTREILRFCCAGGLPLHHVSSLSVLPVAPLPGRPVFHEDDDLAAYPPPAGGYNRTKWVAEQLVAEAGRRGLPVTIYRPGPVSGDSVTGAFNATDVLCRMMQGYLRLGMAPRGAVHLDVMPVDHLARAIMHLARKREDKARTFHLIHSRPVSSDLLFEVAADMGLPVRRVGNREWRAALNDIARGDPDHPLYPLVVLFGPRAEEATSEAPADLPFDCRNSLAALADAPFEEPPLDRALLATYLAAFLRTGAVAAPASGDLTP</sequence>
<dbReference type="InterPro" id="IPR044894">
    <property type="entry name" value="TubC_N_sf"/>
</dbReference>
<dbReference type="InterPro" id="IPR009081">
    <property type="entry name" value="PP-bd_ACP"/>
</dbReference>
<dbReference type="Pfam" id="PF00550">
    <property type="entry name" value="PP-binding"/>
    <property type="match status" value="1"/>
</dbReference>
<dbReference type="Pfam" id="PF00501">
    <property type="entry name" value="AMP-binding"/>
    <property type="match status" value="1"/>
</dbReference>
<dbReference type="Gene3D" id="1.10.10.1830">
    <property type="entry name" value="Non-ribosomal peptide synthase, adenylation domain"/>
    <property type="match status" value="1"/>
</dbReference>
<dbReference type="Gene3D" id="1.10.1200.10">
    <property type="entry name" value="ACP-like"/>
    <property type="match status" value="1"/>
</dbReference>
<dbReference type="SUPFAM" id="SSF52777">
    <property type="entry name" value="CoA-dependent acyltransferases"/>
    <property type="match status" value="2"/>
</dbReference>
<dbReference type="Proteomes" id="UP000094622">
    <property type="component" value="Unassembled WGS sequence"/>
</dbReference>
<dbReference type="InterPro" id="IPR036736">
    <property type="entry name" value="ACP-like_sf"/>
</dbReference>
<keyword evidence="8" id="KW-1185">Reference proteome</keyword>
<evidence type="ECO:0000259" key="6">
    <source>
        <dbReference type="PROSITE" id="PS50075"/>
    </source>
</evidence>
<dbReference type="PANTHER" id="PTHR45527">
    <property type="entry name" value="NONRIBOSOMAL PEPTIDE SYNTHETASE"/>
    <property type="match status" value="1"/>
</dbReference>
<dbReference type="InterPro" id="IPR045851">
    <property type="entry name" value="AMP-bd_C_sf"/>
</dbReference>
<dbReference type="Pfam" id="PF18563">
    <property type="entry name" value="TubC_N"/>
    <property type="match status" value="1"/>
</dbReference>
<comment type="caution">
    <text evidence="7">The sequence shown here is derived from an EMBL/GenBank/DDBJ whole genome shotgun (WGS) entry which is preliminary data.</text>
</comment>
<keyword evidence="4" id="KW-0436">Ligase</keyword>
<dbReference type="RefSeq" id="WP_083255420.1">
    <property type="nucleotide sequence ID" value="NZ_MCRJ01000006.1"/>
</dbReference>
<dbReference type="GO" id="GO:0031177">
    <property type="term" value="F:phosphopantetheine binding"/>
    <property type="evidence" value="ECO:0007669"/>
    <property type="project" value="InterPro"/>
</dbReference>
<dbReference type="FunFam" id="3.30.300.30:FF:000010">
    <property type="entry name" value="Enterobactin synthetase component F"/>
    <property type="match status" value="1"/>
</dbReference>
<dbReference type="Gene3D" id="3.40.50.720">
    <property type="entry name" value="NAD(P)-binding Rossmann-like Domain"/>
    <property type="match status" value="1"/>
</dbReference>
<dbReference type="InterPro" id="IPR025110">
    <property type="entry name" value="AMP-bd_C"/>
</dbReference>
<organism evidence="7 8">
    <name type="scientific">Methylobrevis pamukkalensis</name>
    <dbReference type="NCBI Taxonomy" id="1439726"/>
    <lineage>
        <taxon>Bacteria</taxon>
        <taxon>Pseudomonadati</taxon>
        <taxon>Pseudomonadota</taxon>
        <taxon>Alphaproteobacteria</taxon>
        <taxon>Hyphomicrobiales</taxon>
        <taxon>Pleomorphomonadaceae</taxon>
        <taxon>Methylobrevis</taxon>
    </lineage>
</organism>
<evidence type="ECO:0000256" key="5">
    <source>
        <dbReference type="SAM" id="MobiDB-lite"/>
    </source>
</evidence>
<feature type="compositionally biased region" description="Low complexity" evidence="5">
    <location>
        <begin position="11"/>
        <end position="28"/>
    </location>
</feature>
<evidence type="ECO:0000256" key="2">
    <source>
        <dbReference type="ARBA" id="ARBA00022450"/>
    </source>
</evidence>
<feature type="region of interest" description="Disordered" evidence="5">
    <location>
        <begin position="1"/>
        <end position="29"/>
    </location>
</feature>
<dbReference type="InterPro" id="IPR023213">
    <property type="entry name" value="CAT-like_dom_sf"/>
</dbReference>
<dbReference type="Gene3D" id="3.40.50.980">
    <property type="match status" value="2"/>
</dbReference>
<dbReference type="OrthoDB" id="9803968at2"/>
<dbReference type="GO" id="GO:0043041">
    <property type="term" value="P:amino acid activation for nonribosomal peptide biosynthetic process"/>
    <property type="evidence" value="ECO:0007669"/>
    <property type="project" value="TreeGrafter"/>
</dbReference>
<dbReference type="Pfam" id="PF07993">
    <property type="entry name" value="NAD_binding_4"/>
    <property type="match status" value="1"/>
</dbReference>
<dbReference type="PROSITE" id="PS00012">
    <property type="entry name" value="PHOSPHOPANTETHEINE"/>
    <property type="match status" value="1"/>
</dbReference>
<evidence type="ECO:0000256" key="4">
    <source>
        <dbReference type="ARBA" id="ARBA00022598"/>
    </source>
</evidence>
<dbReference type="NCBIfam" id="TIGR01746">
    <property type="entry name" value="Thioester-redct"/>
    <property type="match status" value="1"/>
</dbReference>
<dbReference type="InterPro" id="IPR013120">
    <property type="entry name" value="FAR_NAD-bd"/>
</dbReference>
<dbReference type="InterPro" id="IPR020845">
    <property type="entry name" value="AMP-binding_CS"/>
</dbReference>
<dbReference type="Gene3D" id="3.30.300.30">
    <property type="match status" value="1"/>
</dbReference>
<dbReference type="InterPro" id="IPR020806">
    <property type="entry name" value="PKS_PP-bd"/>
</dbReference>
<dbReference type="InterPro" id="IPR041464">
    <property type="entry name" value="TubC_N"/>
</dbReference>
<evidence type="ECO:0000256" key="1">
    <source>
        <dbReference type="ARBA" id="ARBA00001957"/>
    </source>
</evidence>
<dbReference type="InterPro" id="IPR010080">
    <property type="entry name" value="Thioester_reductase-like_dom"/>
</dbReference>
<dbReference type="GO" id="GO:0047527">
    <property type="term" value="F:2,3-dihydroxybenzoate-serine ligase activity"/>
    <property type="evidence" value="ECO:0007669"/>
    <property type="project" value="TreeGrafter"/>
</dbReference>
<reference evidence="7 8" key="1">
    <citation type="submission" date="2016-07" db="EMBL/GenBank/DDBJ databases">
        <title>Draft Genome Sequence of Methylobrevis pamukkalensis PK2.</title>
        <authorList>
            <person name="Vasilenko O.V."/>
            <person name="Doronina N.V."/>
            <person name="Shmareva M.N."/>
            <person name="Tarlachkov S.V."/>
            <person name="Mustakhimov I."/>
            <person name="Trotsenko Y.A."/>
        </authorList>
    </citation>
    <scope>NUCLEOTIDE SEQUENCE [LARGE SCALE GENOMIC DNA]</scope>
    <source>
        <strain evidence="7 8">PK2</strain>
    </source>
</reference>
<dbReference type="Gene3D" id="3.30.559.30">
    <property type="entry name" value="Nonribosomal peptide synthetase, condensation domain"/>
    <property type="match status" value="1"/>
</dbReference>
<dbReference type="InterPro" id="IPR000873">
    <property type="entry name" value="AMP-dep_synth/lig_dom"/>
</dbReference>
<gene>
    <name evidence="7" type="primary">lgrD_3</name>
    <name evidence="7" type="ORF">A6302_00476</name>
</gene>
<dbReference type="Gene3D" id="3.30.559.10">
    <property type="entry name" value="Chloramphenicol acetyltransferase-like domain"/>
    <property type="match status" value="1"/>
</dbReference>
<evidence type="ECO:0000313" key="7">
    <source>
        <dbReference type="EMBL" id="ODN72178.1"/>
    </source>
</evidence>
<dbReference type="FunFam" id="3.40.50.980:FF:000001">
    <property type="entry name" value="Non-ribosomal peptide synthetase"/>
    <property type="match status" value="1"/>
</dbReference>
<dbReference type="InterPro" id="IPR036291">
    <property type="entry name" value="NAD(P)-bd_dom_sf"/>
</dbReference>
<dbReference type="NCBIfam" id="TIGR01733">
    <property type="entry name" value="AA-adenyl-dom"/>
    <property type="match status" value="1"/>
</dbReference>
<evidence type="ECO:0000256" key="3">
    <source>
        <dbReference type="ARBA" id="ARBA00022553"/>
    </source>
</evidence>
<dbReference type="InterPro" id="IPR006162">
    <property type="entry name" value="Ppantetheine_attach_site"/>
</dbReference>
<dbReference type="EMBL" id="MCRJ01000006">
    <property type="protein sequence ID" value="ODN72178.1"/>
    <property type="molecule type" value="Genomic_DNA"/>
</dbReference>
<dbReference type="CDD" id="cd05235">
    <property type="entry name" value="SDR_e1"/>
    <property type="match status" value="1"/>
</dbReference>
<evidence type="ECO:0000313" key="8">
    <source>
        <dbReference type="Proteomes" id="UP000094622"/>
    </source>
</evidence>
<dbReference type="PANTHER" id="PTHR45527:SF1">
    <property type="entry name" value="FATTY ACID SYNTHASE"/>
    <property type="match status" value="1"/>
</dbReference>
<accession>A0A1E3H771</accession>
<dbReference type="SUPFAM" id="SSF51735">
    <property type="entry name" value="NAD(P)-binding Rossmann-fold domains"/>
    <property type="match status" value="1"/>
</dbReference>
<dbReference type="InterPro" id="IPR001242">
    <property type="entry name" value="Condensation_dom"/>
</dbReference>
<dbReference type="PROSITE" id="PS50075">
    <property type="entry name" value="CARRIER"/>
    <property type="match status" value="1"/>
</dbReference>
<dbReference type="CDD" id="cd19531">
    <property type="entry name" value="LCL_NRPS-like"/>
    <property type="match status" value="1"/>
</dbReference>
<dbReference type="SUPFAM" id="SSF47336">
    <property type="entry name" value="ACP-like"/>
    <property type="match status" value="1"/>
</dbReference>
<dbReference type="GO" id="GO:0009239">
    <property type="term" value="P:enterobactin biosynthetic process"/>
    <property type="evidence" value="ECO:0007669"/>
    <property type="project" value="TreeGrafter"/>
</dbReference>
<comment type="cofactor">
    <cofactor evidence="1">
        <name>pantetheine 4'-phosphate</name>
        <dbReference type="ChEBI" id="CHEBI:47942"/>
    </cofactor>
</comment>
<proteinExistence type="predicted"/>
<name>A0A1E3H771_9HYPH</name>
<dbReference type="PROSITE" id="PS00455">
    <property type="entry name" value="AMP_BINDING"/>
    <property type="match status" value="1"/>
</dbReference>
<keyword evidence="2" id="KW-0596">Phosphopantetheine</keyword>
<keyword evidence="3" id="KW-0597">Phosphoprotein</keyword>
<dbReference type="GO" id="GO:0009366">
    <property type="term" value="C:enterobactin synthetase complex"/>
    <property type="evidence" value="ECO:0007669"/>
    <property type="project" value="TreeGrafter"/>
</dbReference>
<feature type="domain" description="Carrier" evidence="6">
    <location>
        <begin position="1055"/>
        <end position="1130"/>
    </location>
</feature>
<dbReference type="Pfam" id="PF13193">
    <property type="entry name" value="AMP-binding_C"/>
    <property type="match status" value="1"/>
</dbReference>
<dbReference type="Gene3D" id="2.30.38.10">
    <property type="entry name" value="Luciferase, Domain 3"/>
    <property type="match status" value="1"/>
</dbReference>
<protein>
    <submittedName>
        <fullName evidence="7">Linear gramicidin synthase subunit D</fullName>
    </submittedName>
</protein>
<dbReference type="SUPFAM" id="SSF56801">
    <property type="entry name" value="Acetyl-CoA synthetase-like"/>
    <property type="match status" value="1"/>
</dbReference>
<dbReference type="InterPro" id="IPR010071">
    <property type="entry name" value="AA_adenyl_dom"/>
</dbReference>
<dbReference type="PATRIC" id="fig|1439726.3.peg.503"/>
<dbReference type="GO" id="GO:0005829">
    <property type="term" value="C:cytosol"/>
    <property type="evidence" value="ECO:0007669"/>
    <property type="project" value="TreeGrafter"/>
</dbReference>
<dbReference type="Pfam" id="PF00668">
    <property type="entry name" value="Condensation"/>
    <property type="match status" value="1"/>
</dbReference>